<keyword evidence="2" id="KW-1185">Reference proteome</keyword>
<dbReference type="Pfam" id="PF12322">
    <property type="entry name" value="T4_baseplate"/>
    <property type="match status" value="1"/>
</dbReference>
<dbReference type="OrthoDB" id="283948at2"/>
<name>V6JNA2_STRRC</name>
<evidence type="ECO:0008006" key="3">
    <source>
        <dbReference type="Google" id="ProtNLM"/>
    </source>
</evidence>
<proteinExistence type="predicted"/>
<reference evidence="1 2" key="1">
    <citation type="journal article" date="2014" name="Genome Announc.">
        <title>Draft Genome Sequence of Streptomyces roseochromogenes subsp. oscitans DS 12.976, Producer of the Aminocoumarin Antibiotic Clorobiocin.</title>
        <authorList>
            <person name="Ruckert C."/>
            <person name="Kalinowski J."/>
            <person name="Heide L."/>
            <person name="Apel A.K."/>
        </authorList>
    </citation>
    <scope>NUCLEOTIDE SEQUENCE [LARGE SCALE GENOMIC DNA]</scope>
    <source>
        <strain evidence="1 2">DS 12.976</strain>
    </source>
</reference>
<dbReference type="AlphaFoldDB" id="V6JNA2"/>
<dbReference type="EMBL" id="AWQX01000347">
    <property type="protein sequence ID" value="EST20601.1"/>
    <property type="molecule type" value="Genomic_DNA"/>
</dbReference>
<comment type="caution">
    <text evidence="1">The sequence shown here is derived from an EMBL/GenBank/DDBJ whole genome shotgun (WGS) entry which is preliminary data.</text>
</comment>
<dbReference type="Proteomes" id="UP000017984">
    <property type="component" value="Chromosome"/>
</dbReference>
<dbReference type="PATRIC" id="fig|1352936.5.peg.8149"/>
<evidence type="ECO:0000313" key="2">
    <source>
        <dbReference type="Proteomes" id="UP000017984"/>
    </source>
</evidence>
<evidence type="ECO:0000313" key="1">
    <source>
        <dbReference type="EMBL" id="EST20601.1"/>
    </source>
</evidence>
<dbReference type="InterPro" id="IPR024364">
    <property type="entry name" value="Baseplate_phage_T4-like"/>
</dbReference>
<dbReference type="STRING" id="1352936.M878_39360"/>
<dbReference type="HOGENOM" id="CLU_076891_0_0_11"/>
<organism evidence="1 2">
    <name type="scientific">Streptomyces roseochromogenus subsp. oscitans DS 12.976</name>
    <dbReference type="NCBI Taxonomy" id="1352936"/>
    <lineage>
        <taxon>Bacteria</taxon>
        <taxon>Bacillati</taxon>
        <taxon>Actinomycetota</taxon>
        <taxon>Actinomycetes</taxon>
        <taxon>Kitasatosporales</taxon>
        <taxon>Streptomycetaceae</taxon>
        <taxon>Streptomyces</taxon>
    </lineage>
</organism>
<accession>V6JNA2</accession>
<gene>
    <name evidence="1" type="ORF">M878_39360</name>
</gene>
<protein>
    <recommendedName>
        <fullName evidence="3">Phage baseplate protein</fullName>
    </recommendedName>
</protein>
<dbReference type="RefSeq" id="WP_023552708.1">
    <property type="nucleotide sequence ID" value="NZ_CM002285.1"/>
</dbReference>
<sequence>MSPEGTAGASVGAAALLAVWESGLAAGYAKRALLLHSAARPAAGTEELLSVPVGRRDADLFALRRELFGERLEVRVTCRQCGGEMEFTLGVQDVIGAGAAEVADGPLAVEADGWTVRFRLPTAGDLAAVEASPVVEAGAELVARCVLHAERSGTEVAADALPEHVRQRVAQAAAEADPGADVRLNLTCPDCGHAATAELDIGSYLWAELDAWARGTLQDVHLLAGHYGWSESEVLALSPLRRRYYLELCADA</sequence>